<feature type="region of interest" description="Disordered" evidence="4">
    <location>
        <begin position="69"/>
        <end position="94"/>
    </location>
</feature>
<dbReference type="InterPro" id="IPR012959">
    <property type="entry name" value="CPL_dom"/>
</dbReference>
<dbReference type="PROSITE" id="PS50302">
    <property type="entry name" value="PUM"/>
    <property type="match status" value="1"/>
</dbReference>
<dbReference type="GO" id="GO:0006417">
    <property type="term" value="P:regulation of translation"/>
    <property type="evidence" value="ECO:0007669"/>
    <property type="project" value="TreeGrafter"/>
</dbReference>
<dbReference type="InterPro" id="IPR016024">
    <property type="entry name" value="ARM-type_fold"/>
</dbReference>
<keyword evidence="1" id="KW-0677">Repeat</keyword>
<dbReference type="Pfam" id="PF08144">
    <property type="entry name" value="CPL"/>
    <property type="match status" value="1"/>
</dbReference>
<dbReference type="InterPro" id="IPR011989">
    <property type="entry name" value="ARM-like"/>
</dbReference>
<dbReference type="InterPro" id="IPR040059">
    <property type="entry name" value="PUM3"/>
</dbReference>
<dbReference type="GO" id="GO:0003729">
    <property type="term" value="F:mRNA binding"/>
    <property type="evidence" value="ECO:0007669"/>
    <property type="project" value="TreeGrafter"/>
</dbReference>
<dbReference type="AlphaFoldDB" id="A0A1B6L0Z9"/>
<keyword evidence="2" id="KW-0694">RNA-binding</keyword>
<gene>
    <name evidence="6" type="ORF">g.11747</name>
</gene>
<evidence type="ECO:0000313" key="6">
    <source>
        <dbReference type="EMBL" id="JAT17335.1"/>
    </source>
</evidence>
<feature type="region of interest" description="Disordered" evidence="4">
    <location>
        <begin position="1"/>
        <end position="45"/>
    </location>
</feature>
<dbReference type="InterPro" id="IPR001313">
    <property type="entry name" value="Pumilio_RNA-bd_rpt"/>
</dbReference>
<protein>
    <recommendedName>
        <fullName evidence="5">PUM-HD domain-containing protein</fullName>
    </recommendedName>
</protein>
<evidence type="ECO:0000256" key="2">
    <source>
        <dbReference type="ARBA" id="ARBA00022884"/>
    </source>
</evidence>
<dbReference type="SUPFAM" id="SSF48371">
    <property type="entry name" value="ARM repeat"/>
    <property type="match status" value="1"/>
</dbReference>
<evidence type="ECO:0000256" key="1">
    <source>
        <dbReference type="ARBA" id="ARBA00022737"/>
    </source>
</evidence>
<sequence>MKRSLSSEPAVVTKKAKTKTFSKPDISKKISNKKKEGKQKFGKNKFLGNKTEANVVNDNEPEVVVTKTSAETKIKKHHKNIESPKSSKFGKKVGQEKKLALKKKGKHDFVELPSKLLGKDGKPQWNKVKTEKKKLREDRKVRRTGEDQYQMSQKAKNIWENLRKKGQSAEQREALVNDLFMLLKGQIPNLGTSHDLARVIQWMLKLGSPTVRTAICEELCADTKLYLQSKYASFTISRAFRYGSKTDRNLFIESCNGHFLKLFSHTVAIPVVEQMFSMYASAAQRAQIHREMYGEMHALLQPEVTTIADVPDDLRPAILGSTKANLTKLLEKKDILKTTLFQTVLIDFLASCSQQDRLEILEVIQDDILELLNTKEGSRVVLRAIWHGTNKMRKVFVKKLKGRVKEMAMSERGHLFLLALFDCVDDTVLVKKALIPELLEEVEEIVKDDWGRKVILYLVAHRDSSYFHPQQMEILSKGDTISTKKKDATVREQEMLEAVSDPLLQKIADNPAIWLGDSSVSMVTLAIMKSGKGSLLHQVFKEVVVYMLNPASTVEVGERLFHIVEYSATHMVFKKLIQLDQTQPDRAPETFSAVFVSKLTEKNLNHLMGFNRGCFLLVLLLETQNQKVCKILKSKITETMKAFLQQQETTGSKILLKKLNEK</sequence>
<evidence type="ECO:0000259" key="5">
    <source>
        <dbReference type="PROSITE" id="PS50303"/>
    </source>
</evidence>
<reference evidence="6" key="1">
    <citation type="submission" date="2015-11" db="EMBL/GenBank/DDBJ databases">
        <title>De novo transcriptome assembly of four potential Pierce s Disease insect vectors from Arizona vineyards.</title>
        <authorList>
            <person name="Tassone E.E."/>
        </authorList>
    </citation>
    <scope>NUCLEOTIDE SEQUENCE</scope>
</reference>
<name>A0A1B6L0Z9_9HEMI</name>
<feature type="compositionally biased region" description="Basic residues" evidence="4">
    <location>
        <begin position="30"/>
        <end position="43"/>
    </location>
</feature>
<feature type="repeat" description="Pumilio" evidence="3">
    <location>
        <begin position="362"/>
        <end position="398"/>
    </location>
</feature>
<dbReference type="SMART" id="SM00025">
    <property type="entry name" value="Pumilio"/>
    <property type="match status" value="6"/>
</dbReference>
<dbReference type="Gene3D" id="1.25.10.10">
    <property type="entry name" value="Leucine-rich Repeat Variant"/>
    <property type="match status" value="2"/>
</dbReference>
<dbReference type="PANTHER" id="PTHR13389:SF0">
    <property type="entry name" value="PUMILIO HOMOLOG 3"/>
    <property type="match status" value="1"/>
</dbReference>
<dbReference type="PANTHER" id="PTHR13389">
    <property type="entry name" value="PUMILIO HOMOLOG 3"/>
    <property type="match status" value="1"/>
</dbReference>
<evidence type="ECO:0000256" key="4">
    <source>
        <dbReference type="SAM" id="MobiDB-lite"/>
    </source>
</evidence>
<evidence type="ECO:0000256" key="3">
    <source>
        <dbReference type="PROSITE-ProRule" id="PRU00317"/>
    </source>
</evidence>
<accession>A0A1B6L0Z9</accession>
<dbReference type="EMBL" id="GEBQ01022642">
    <property type="protein sequence ID" value="JAT17335.1"/>
    <property type="molecule type" value="Transcribed_RNA"/>
</dbReference>
<feature type="domain" description="PUM-HD" evidence="5">
    <location>
        <begin position="154"/>
        <end position="503"/>
    </location>
</feature>
<proteinExistence type="predicted"/>
<organism evidence="6">
    <name type="scientific">Graphocephala atropunctata</name>
    <dbReference type="NCBI Taxonomy" id="36148"/>
    <lineage>
        <taxon>Eukaryota</taxon>
        <taxon>Metazoa</taxon>
        <taxon>Ecdysozoa</taxon>
        <taxon>Arthropoda</taxon>
        <taxon>Hexapoda</taxon>
        <taxon>Insecta</taxon>
        <taxon>Pterygota</taxon>
        <taxon>Neoptera</taxon>
        <taxon>Paraneoptera</taxon>
        <taxon>Hemiptera</taxon>
        <taxon>Auchenorrhyncha</taxon>
        <taxon>Membracoidea</taxon>
        <taxon>Cicadellidae</taxon>
        <taxon>Cicadellinae</taxon>
        <taxon>Cicadellini</taxon>
        <taxon>Graphocephala</taxon>
    </lineage>
</organism>
<dbReference type="InterPro" id="IPR033133">
    <property type="entry name" value="PUM-HD"/>
</dbReference>
<dbReference type="PROSITE" id="PS50303">
    <property type="entry name" value="PUM_HD"/>
    <property type="match status" value="1"/>
</dbReference>
<dbReference type="GO" id="GO:0005730">
    <property type="term" value="C:nucleolus"/>
    <property type="evidence" value="ECO:0007669"/>
    <property type="project" value="TreeGrafter"/>
</dbReference>